<evidence type="ECO:0000259" key="2">
    <source>
        <dbReference type="PROSITE" id="PS51011"/>
    </source>
</evidence>
<feature type="region of interest" description="Disordered" evidence="1">
    <location>
        <begin position="68"/>
        <end position="117"/>
    </location>
</feature>
<reference evidence="4" key="1">
    <citation type="submission" date="2025-08" db="UniProtKB">
        <authorList>
            <consortium name="RefSeq"/>
        </authorList>
    </citation>
    <scope>IDENTIFICATION</scope>
    <source>
        <strain evidence="4">15085-1641.00</strain>
        <tissue evidence="4">Whole body</tissue>
    </source>
</reference>
<dbReference type="Proteomes" id="UP000504633">
    <property type="component" value="Unplaced"/>
</dbReference>
<feature type="domain" description="ARID" evidence="2">
    <location>
        <begin position="122"/>
        <end position="211"/>
    </location>
</feature>
<accession>A0A6J1M618</accession>
<dbReference type="InterPro" id="IPR001606">
    <property type="entry name" value="ARID_dom"/>
</dbReference>
<dbReference type="InterPro" id="IPR036431">
    <property type="entry name" value="ARID_dom_sf"/>
</dbReference>
<name>A0A6J1M618_DROHY</name>
<keyword evidence="3" id="KW-1185">Reference proteome</keyword>
<evidence type="ECO:0000313" key="3">
    <source>
        <dbReference type="Proteomes" id="UP000504633"/>
    </source>
</evidence>
<protein>
    <submittedName>
        <fullName evidence="4">Uncharacterized protein LOC111601430</fullName>
    </submittedName>
</protein>
<dbReference type="OrthoDB" id="3561125at2759"/>
<dbReference type="SMART" id="SM00501">
    <property type="entry name" value="BRIGHT"/>
    <property type="match status" value="1"/>
</dbReference>
<dbReference type="InterPro" id="IPR013087">
    <property type="entry name" value="Znf_C2H2_type"/>
</dbReference>
<dbReference type="GeneID" id="111601430"/>
<dbReference type="Gene3D" id="3.30.160.60">
    <property type="entry name" value="Classic Zinc Finger"/>
    <property type="match status" value="1"/>
</dbReference>
<dbReference type="RefSeq" id="XP_023173774.2">
    <property type="nucleotide sequence ID" value="XM_023318006.2"/>
</dbReference>
<proteinExistence type="predicted"/>
<evidence type="ECO:0000313" key="4">
    <source>
        <dbReference type="RefSeq" id="XP_023173774.2"/>
    </source>
</evidence>
<dbReference type="KEGG" id="dhe:111601430"/>
<dbReference type="OMA" id="PPWWDDG"/>
<dbReference type="Pfam" id="PF01388">
    <property type="entry name" value="ARID"/>
    <property type="match status" value="1"/>
</dbReference>
<dbReference type="SMART" id="SM00355">
    <property type="entry name" value="ZnF_C2H2"/>
    <property type="match status" value="2"/>
</dbReference>
<dbReference type="GO" id="GO:0003677">
    <property type="term" value="F:DNA binding"/>
    <property type="evidence" value="ECO:0007669"/>
    <property type="project" value="InterPro"/>
</dbReference>
<sequence length="316" mass="36419">MNNPRDHLHCSRRGCTYTTNRAYNLERHERNHDKGKVPISQCQPCPHCTYAAGSLHNLMRHISKKHTGTIVKTQQQAITRQPPQPPPSHDQPTELPNTQKSTSNVEPSPEAKQTVQQAVDRTADASLWFWTTPQQLEKNFIRRSGLKGECMILERRVNLFKLYALVQARGGALDVDEWDDVAAALNLPPGSGCNVGVKYMEVLFEFEKKEEERLQECQNVPGVPPWWDDGDLISDDVNCLSESKVLCSQWWKNMNRPFLTVQNAVIKLIYDKYYCNHLSNSKPFQRFCIKDSWLRATMLNYQELKYQLNFKHSSTS</sequence>
<dbReference type="PROSITE" id="PS51011">
    <property type="entry name" value="ARID"/>
    <property type="match status" value="1"/>
</dbReference>
<dbReference type="SUPFAM" id="SSF46774">
    <property type="entry name" value="ARID-like"/>
    <property type="match status" value="1"/>
</dbReference>
<organism evidence="3 4">
    <name type="scientific">Drosophila hydei</name>
    <name type="common">Fruit fly</name>
    <dbReference type="NCBI Taxonomy" id="7224"/>
    <lineage>
        <taxon>Eukaryota</taxon>
        <taxon>Metazoa</taxon>
        <taxon>Ecdysozoa</taxon>
        <taxon>Arthropoda</taxon>
        <taxon>Hexapoda</taxon>
        <taxon>Insecta</taxon>
        <taxon>Pterygota</taxon>
        <taxon>Neoptera</taxon>
        <taxon>Endopterygota</taxon>
        <taxon>Diptera</taxon>
        <taxon>Brachycera</taxon>
        <taxon>Muscomorpha</taxon>
        <taxon>Ephydroidea</taxon>
        <taxon>Drosophilidae</taxon>
        <taxon>Drosophila</taxon>
    </lineage>
</organism>
<feature type="compositionally biased region" description="Polar residues" evidence="1">
    <location>
        <begin position="94"/>
        <end position="117"/>
    </location>
</feature>
<dbReference type="Gene3D" id="1.10.150.60">
    <property type="entry name" value="ARID DNA-binding domain"/>
    <property type="match status" value="1"/>
</dbReference>
<dbReference type="AlphaFoldDB" id="A0A6J1M618"/>
<gene>
    <name evidence="4" type="primary">LOC111601430</name>
</gene>
<evidence type="ECO:0000256" key="1">
    <source>
        <dbReference type="SAM" id="MobiDB-lite"/>
    </source>
</evidence>